<dbReference type="Proteomes" id="UP000321523">
    <property type="component" value="Unassembled WGS sequence"/>
</dbReference>
<dbReference type="InterPro" id="IPR058625">
    <property type="entry name" value="MdtA-like_BSH"/>
</dbReference>
<dbReference type="Pfam" id="PF25917">
    <property type="entry name" value="BSH_RND"/>
    <property type="match status" value="1"/>
</dbReference>
<keyword evidence="7" id="KW-1185">Reference proteome</keyword>
<feature type="domain" description="Multidrug resistance protein MdtA-like barrel-sandwich hybrid" evidence="4">
    <location>
        <begin position="63"/>
        <end position="252"/>
    </location>
</feature>
<keyword evidence="2" id="KW-0175">Coiled coil</keyword>
<gene>
    <name evidence="6" type="ORF">SAE02_31910</name>
</gene>
<dbReference type="Gene3D" id="2.40.30.170">
    <property type="match status" value="1"/>
</dbReference>
<dbReference type="PANTHER" id="PTHR30386:SF19">
    <property type="entry name" value="MULTIDRUG EXPORT PROTEIN EMRA-RELATED"/>
    <property type="match status" value="1"/>
</dbReference>
<evidence type="ECO:0000259" key="5">
    <source>
        <dbReference type="Pfam" id="PF25963"/>
    </source>
</evidence>
<keyword evidence="3" id="KW-1133">Transmembrane helix</keyword>
<dbReference type="RefSeq" id="WP_063772321.1">
    <property type="nucleotide sequence ID" value="NZ_BJYZ01000013.1"/>
</dbReference>
<evidence type="ECO:0000259" key="4">
    <source>
        <dbReference type="Pfam" id="PF25917"/>
    </source>
</evidence>
<evidence type="ECO:0000256" key="2">
    <source>
        <dbReference type="SAM" id="Coils"/>
    </source>
</evidence>
<dbReference type="EMBL" id="BJYZ01000013">
    <property type="protein sequence ID" value="GEO39043.1"/>
    <property type="molecule type" value="Genomic_DNA"/>
</dbReference>
<reference evidence="6 7" key="1">
    <citation type="submission" date="2019-07" db="EMBL/GenBank/DDBJ databases">
        <title>Whole genome shotgun sequence of Skermanella aerolata NBRC 106429.</title>
        <authorList>
            <person name="Hosoyama A."/>
            <person name="Uohara A."/>
            <person name="Ohji S."/>
            <person name="Ichikawa N."/>
        </authorList>
    </citation>
    <scope>NUCLEOTIDE SEQUENCE [LARGE SCALE GENOMIC DNA]</scope>
    <source>
        <strain evidence="6 7">NBRC 106429</strain>
    </source>
</reference>
<protein>
    <submittedName>
        <fullName evidence="6">Membrane protein</fullName>
    </submittedName>
</protein>
<name>A0A512DRC7_9PROT</name>
<dbReference type="SUPFAM" id="SSF111369">
    <property type="entry name" value="HlyD-like secretion proteins"/>
    <property type="match status" value="1"/>
</dbReference>
<evidence type="ECO:0000256" key="3">
    <source>
        <dbReference type="SAM" id="Phobius"/>
    </source>
</evidence>
<organism evidence="6 7">
    <name type="scientific">Skermanella aerolata</name>
    <dbReference type="NCBI Taxonomy" id="393310"/>
    <lineage>
        <taxon>Bacteria</taxon>
        <taxon>Pseudomonadati</taxon>
        <taxon>Pseudomonadota</taxon>
        <taxon>Alphaproteobacteria</taxon>
        <taxon>Rhodospirillales</taxon>
        <taxon>Azospirillaceae</taxon>
        <taxon>Skermanella</taxon>
    </lineage>
</organism>
<dbReference type="InterPro" id="IPR058634">
    <property type="entry name" value="AaeA-lik-b-barrel"/>
</dbReference>
<feature type="domain" description="p-hydroxybenzoic acid efflux pump subunit AaeA-like beta-barrel" evidence="5">
    <location>
        <begin position="258"/>
        <end position="348"/>
    </location>
</feature>
<keyword evidence="3" id="KW-0812">Transmembrane</keyword>
<accession>A0A512DRC7</accession>
<dbReference type="AlphaFoldDB" id="A0A512DRC7"/>
<proteinExistence type="predicted"/>
<dbReference type="GO" id="GO:0055085">
    <property type="term" value="P:transmembrane transport"/>
    <property type="evidence" value="ECO:0007669"/>
    <property type="project" value="InterPro"/>
</dbReference>
<evidence type="ECO:0000313" key="7">
    <source>
        <dbReference type="Proteomes" id="UP000321523"/>
    </source>
</evidence>
<dbReference type="GO" id="GO:0030313">
    <property type="term" value="C:cell envelope"/>
    <property type="evidence" value="ECO:0007669"/>
    <property type="project" value="UniProtKB-SubCell"/>
</dbReference>
<keyword evidence="3" id="KW-0472">Membrane</keyword>
<dbReference type="Pfam" id="PF25963">
    <property type="entry name" value="Beta-barrel_AAEA"/>
    <property type="match status" value="1"/>
</dbReference>
<comment type="caution">
    <text evidence="6">The sequence shown here is derived from an EMBL/GenBank/DDBJ whole genome shotgun (WGS) entry which is preliminary data.</text>
</comment>
<dbReference type="Gene3D" id="2.40.50.100">
    <property type="match status" value="1"/>
</dbReference>
<sequence>MSAATADTDIPANPSRSRSTARVRRLVLMLIVPLALVLAGGYFWVTGGRYVSTDNAYLQQDKAMLAPDVAGRIVEVAVRENDTVHKGDLLFRIDPEPSRLALQQAEAAIASARLNIEQMRAAYLDAMAEQRASEENLDFQRRELDRQKTLLSGGYAAQSKYDQVRHDFQAAEQRLAQARQGVESAKAALGGDQDIQTDSHPQVMEAIAKRDQARRDLEHTDVLAPADGIVSQTDRLMIGQYMPVGTPALALVETGRTWIEANFKETDLTHMTVGQTATFELDTYPGREIRATVESIGAGTGSEFSLLPAQNATGNWVKVVQRVPVRLAIEQAPSGVPLRTGLSANVEVDTGHVRGLPSPIRSALAWTGIARATAGDMQHE</sequence>
<evidence type="ECO:0000256" key="1">
    <source>
        <dbReference type="ARBA" id="ARBA00004196"/>
    </source>
</evidence>
<feature type="coiled-coil region" evidence="2">
    <location>
        <begin position="161"/>
        <end position="188"/>
    </location>
</feature>
<comment type="subcellular location">
    <subcellularLocation>
        <location evidence="1">Cell envelope</location>
    </subcellularLocation>
</comment>
<dbReference type="PANTHER" id="PTHR30386">
    <property type="entry name" value="MEMBRANE FUSION SUBUNIT OF EMRAB-TOLC MULTIDRUG EFFLUX PUMP"/>
    <property type="match status" value="1"/>
</dbReference>
<dbReference type="InterPro" id="IPR050739">
    <property type="entry name" value="MFP"/>
</dbReference>
<feature type="transmembrane region" description="Helical" evidence="3">
    <location>
        <begin position="26"/>
        <end position="45"/>
    </location>
</feature>
<evidence type="ECO:0000313" key="6">
    <source>
        <dbReference type="EMBL" id="GEO39043.1"/>
    </source>
</evidence>
<dbReference type="OrthoDB" id="9811754at2"/>